<evidence type="ECO:0000313" key="5">
    <source>
        <dbReference type="EMBL" id="SHN58767.1"/>
    </source>
</evidence>
<dbReference type="GO" id="GO:0043565">
    <property type="term" value="F:sequence-specific DNA binding"/>
    <property type="evidence" value="ECO:0007669"/>
    <property type="project" value="InterPro"/>
</dbReference>
<dbReference type="Pfam" id="PF12833">
    <property type="entry name" value="HTH_18"/>
    <property type="match status" value="1"/>
</dbReference>
<protein>
    <submittedName>
        <fullName evidence="5">AraC-type DNA-binding protein</fullName>
    </submittedName>
</protein>
<dbReference type="SUPFAM" id="SSF46689">
    <property type="entry name" value="Homeodomain-like"/>
    <property type="match status" value="2"/>
</dbReference>
<dbReference type="PANTHER" id="PTHR47893">
    <property type="entry name" value="REGULATORY PROTEIN PCHR"/>
    <property type="match status" value="1"/>
</dbReference>
<dbReference type="PRINTS" id="PR00032">
    <property type="entry name" value="HTHARAC"/>
</dbReference>
<dbReference type="RefSeq" id="WP_072771525.1">
    <property type="nucleotide sequence ID" value="NZ_FRDN01000004.1"/>
</dbReference>
<keyword evidence="3" id="KW-0804">Transcription</keyword>
<evidence type="ECO:0000256" key="3">
    <source>
        <dbReference type="ARBA" id="ARBA00023163"/>
    </source>
</evidence>
<dbReference type="EMBL" id="FRDN01000004">
    <property type="protein sequence ID" value="SHN58767.1"/>
    <property type="molecule type" value="Genomic_DNA"/>
</dbReference>
<keyword evidence="2 5" id="KW-0238">DNA-binding</keyword>
<feature type="domain" description="HTH araC/xylS-type" evidence="4">
    <location>
        <begin position="229"/>
        <end position="327"/>
    </location>
</feature>
<dbReference type="PANTHER" id="PTHR47893:SF1">
    <property type="entry name" value="REGULATORY PROTEIN PCHR"/>
    <property type="match status" value="1"/>
</dbReference>
<organism evidence="5 6">
    <name type="scientific">Desulfitobacterium chlororespirans DSM 11544</name>
    <dbReference type="NCBI Taxonomy" id="1121395"/>
    <lineage>
        <taxon>Bacteria</taxon>
        <taxon>Bacillati</taxon>
        <taxon>Bacillota</taxon>
        <taxon>Clostridia</taxon>
        <taxon>Eubacteriales</taxon>
        <taxon>Desulfitobacteriaceae</taxon>
        <taxon>Desulfitobacterium</taxon>
    </lineage>
</organism>
<dbReference type="GO" id="GO:0003700">
    <property type="term" value="F:DNA-binding transcription factor activity"/>
    <property type="evidence" value="ECO:0007669"/>
    <property type="project" value="InterPro"/>
</dbReference>
<keyword evidence="6" id="KW-1185">Reference proteome</keyword>
<dbReference type="Gene3D" id="1.10.10.60">
    <property type="entry name" value="Homeodomain-like"/>
    <property type="match status" value="1"/>
</dbReference>
<dbReference type="PROSITE" id="PS01124">
    <property type="entry name" value="HTH_ARAC_FAMILY_2"/>
    <property type="match status" value="1"/>
</dbReference>
<gene>
    <name evidence="5" type="ORF">SAMN02745215_00972</name>
</gene>
<dbReference type="AlphaFoldDB" id="A0A1M7SJY1"/>
<sequence length="328" mass="37294">MSGRIIISHVEDSFHLLTRQYGFGEEATENSKTMSVPRELGSGYLKFISLGEDLVLSVTKLRLKYPLVMNYENYNNQFETTYCLDGYIGYAETGLMETGLRKNEYGMYLKQQSRGMVMYPSAENICAVSIMAKGNLLTSLPFYFDCISEKKSCHRNLIHHLMTPQKPDLPLHSMFSQALENDGDTGLQSLLREGLVKTIMASLWQNNVLTPLTGGARCPYRESDQRAFRQAAAILEQRYDNPPTISELCRLVGVNEYKLKTGFRALYDKTIHEYGHHVRMKTARVLLENRDLTISQVAYQVGYINVSHFAKAFHGQYGVNPRDLRNGA</sequence>
<dbReference type="SMART" id="SM00342">
    <property type="entry name" value="HTH_ARAC"/>
    <property type="match status" value="1"/>
</dbReference>
<evidence type="ECO:0000256" key="1">
    <source>
        <dbReference type="ARBA" id="ARBA00023015"/>
    </source>
</evidence>
<accession>A0A1M7SJY1</accession>
<evidence type="ECO:0000313" key="6">
    <source>
        <dbReference type="Proteomes" id="UP000184010"/>
    </source>
</evidence>
<keyword evidence="1" id="KW-0805">Transcription regulation</keyword>
<evidence type="ECO:0000256" key="2">
    <source>
        <dbReference type="ARBA" id="ARBA00023125"/>
    </source>
</evidence>
<proteinExistence type="predicted"/>
<dbReference type="STRING" id="1121395.SAMN02745215_00972"/>
<evidence type="ECO:0000259" key="4">
    <source>
        <dbReference type="PROSITE" id="PS01124"/>
    </source>
</evidence>
<dbReference type="Proteomes" id="UP000184010">
    <property type="component" value="Unassembled WGS sequence"/>
</dbReference>
<name>A0A1M7SJY1_9FIRM</name>
<dbReference type="InterPro" id="IPR009057">
    <property type="entry name" value="Homeodomain-like_sf"/>
</dbReference>
<dbReference type="InterPro" id="IPR053142">
    <property type="entry name" value="PchR_regulatory_protein"/>
</dbReference>
<dbReference type="InterPro" id="IPR020449">
    <property type="entry name" value="Tscrpt_reg_AraC-type_HTH"/>
</dbReference>
<reference evidence="6" key="1">
    <citation type="submission" date="2016-12" db="EMBL/GenBank/DDBJ databases">
        <authorList>
            <person name="Varghese N."/>
            <person name="Submissions S."/>
        </authorList>
    </citation>
    <scope>NUCLEOTIDE SEQUENCE [LARGE SCALE GENOMIC DNA]</scope>
    <source>
        <strain evidence="6">DSM 11544</strain>
    </source>
</reference>
<dbReference type="InterPro" id="IPR018060">
    <property type="entry name" value="HTH_AraC"/>
</dbReference>